<gene>
    <name evidence="1" type="ORF">LCGC14_1811900</name>
</gene>
<protein>
    <recommendedName>
        <fullName evidence="2">Ubiquitin-activating enzyme E1 FCCH domain-containing protein</fullName>
    </recommendedName>
</protein>
<dbReference type="AlphaFoldDB" id="A0A0F9GLA4"/>
<dbReference type="EMBL" id="LAZR01017613">
    <property type="protein sequence ID" value="KKL99689.1"/>
    <property type="molecule type" value="Genomic_DNA"/>
</dbReference>
<name>A0A0F9GLA4_9ZZZZ</name>
<evidence type="ECO:0000313" key="1">
    <source>
        <dbReference type="EMBL" id="KKL99689.1"/>
    </source>
</evidence>
<evidence type="ECO:0008006" key="2">
    <source>
        <dbReference type="Google" id="ProtNLM"/>
    </source>
</evidence>
<sequence length="710" mass="77990">MPYTSFPILDMKTGKYLRRDPWLSPQDAFETLSDCRIKRGVLEKRRGYALFGQILAINTITLNPTLSTNPVTGIFNHLSGTTENLLATDKTRINEFVSGRPVNKSLTAVASLGGSPNQVRFTTSTAHNLTADEIGTIVGDSDWNGTYRIENVSDTTHFDIEHAPSDTVVDSGTIVSQEAFTDLTENKIRFNKTSQTGDFSPSTGDVIKGGTSGATATVASGGLMIDYGTIAGQDAFGTIVFDRGTVTGTFQAGEDLQNNANAAEIVGQAIAANSDEAFTGDNTNFFWSENWNHDGASDTTYITNNKNPIQIYNGTHLRQLSIDIGTDAARAGINNVNLCRLIIIFKERVVIFSTEENGVSHFQRARWSSIKDPQSWTTANFKDAPTSDIIESADFLGEELYVWFERSVWRFVWTGDSANPFEWERVSDTEGSVAQMSLVTQDDRQFAAGAARIQLSNGRNVVGADSLIPDFVLEWNQDSLPYSNSLLLDEEKHILMSYASDDAASDDSDQPDDGNVYPDRAVVINYEDDNFATYGLPIHTMGFSNVESDLTWDDVTDAWADIDYSWNAGQAKSGFPITLMGNHLGKIFQLNSAGSDAGSAIEFEAIGVRMNPYTKKGHKAKLGYILFLVDVDANVSFDVLNYINTDTTEFQTKTVICTAVNGSDVKAWHRIDVFATADFHRIKITNNAANNRPRIHAIVLFFQDAGGRLN</sequence>
<reference evidence="1" key="1">
    <citation type="journal article" date="2015" name="Nature">
        <title>Complex archaea that bridge the gap between prokaryotes and eukaryotes.</title>
        <authorList>
            <person name="Spang A."/>
            <person name="Saw J.H."/>
            <person name="Jorgensen S.L."/>
            <person name="Zaremba-Niedzwiedzka K."/>
            <person name="Martijn J."/>
            <person name="Lind A.E."/>
            <person name="van Eijk R."/>
            <person name="Schleper C."/>
            <person name="Guy L."/>
            <person name="Ettema T.J."/>
        </authorList>
    </citation>
    <scope>NUCLEOTIDE SEQUENCE</scope>
</reference>
<organism evidence="1">
    <name type="scientific">marine sediment metagenome</name>
    <dbReference type="NCBI Taxonomy" id="412755"/>
    <lineage>
        <taxon>unclassified sequences</taxon>
        <taxon>metagenomes</taxon>
        <taxon>ecological metagenomes</taxon>
    </lineage>
</organism>
<proteinExistence type="predicted"/>
<accession>A0A0F9GLA4</accession>
<comment type="caution">
    <text evidence="1">The sequence shown here is derived from an EMBL/GenBank/DDBJ whole genome shotgun (WGS) entry which is preliminary data.</text>
</comment>